<organism evidence="9 10">
    <name type="scientific">Patulibacter medicamentivorans</name>
    <dbReference type="NCBI Taxonomy" id="1097667"/>
    <lineage>
        <taxon>Bacteria</taxon>
        <taxon>Bacillati</taxon>
        <taxon>Actinomycetota</taxon>
        <taxon>Thermoleophilia</taxon>
        <taxon>Solirubrobacterales</taxon>
        <taxon>Patulibacteraceae</taxon>
        <taxon>Patulibacter</taxon>
    </lineage>
</organism>
<evidence type="ECO:0000313" key="10">
    <source>
        <dbReference type="Proteomes" id="UP000005143"/>
    </source>
</evidence>
<dbReference type="Proteomes" id="UP000005143">
    <property type="component" value="Unassembled WGS sequence"/>
</dbReference>
<dbReference type="EC" id="3.4.-.-" evidence="8"/>
<reference evidence="9 10" key="1">
    <citation type="journal article" date="2013" name="Biodegradation">
        <title>Quantitative proteomic analysis of ibuprofen-degrading Patulibacter sp. strain I11.</title>
        <authorList>
            <person name="Almeida B."/>
            <person name="Kjeldal H."/>
            <person name="Lolas I."/>
            <person name="Knudsen A.D."/>
            <person name="Carvalho G."/>
            <person name="Nielsen K.L."/>
            <person name="Barreto Crespo M.T."/>
            <person name="Stensballe A."/>
            <person name="Nielsen J.L."/>
        </authorList>
    </citation>
    <scope>NUCLEOTIDE SEQUENCE [LARGE SCALE GENOMIC DNA]</scope>
    <source>
        <strain evidence="9 10">I11</strain>
    </source>
</reference>
<proteinExistence type="inferred from homology"/>
<dbReference type="Pfam" id="PF02586">
    <property type="entry name" value="SRAP"/>
    <property type="match status" value="1"/>
</dbReference>
<dbReference type="InterPro" id="IPR003738">
    <property type="entry name" value="SRAP"/>
</dbReference>
<accession>H0EBW8</accession>
<comment type="similarity">
    <text evidence="1 8">Belongs to the SOS response-associated peptidase family.</text>
</comment>
<dbReference type="AlphaFoldDB" id="H0EBW8"/>
<keyword evidence="2 8" id="KW-0645">Protease</keyword>
<keyword evidence="4 8" id="KW-0378">Hydrolase</keyword>
<keyword evidence="7" id="KW-0456">Lyase</keyword>
<keyword evidence="5" id="KW-0190">Covalent protein-DNA linkage</keyword>
<dbReference type="GO" id="GO:0106300">
    <property type="term" value="P:protein-DNA covalent cross-linking repair"/>
    <property type="evidence" value="ECO:0007669"/>
    <property type="project" value="InterPro"/>
</dbReference>
<keyword evidence="10" id="KW-1185">Reference proteome</keyword>
<evidence type="ECO:0000256" key="2">
    <source>
        <dbReference type="ARBA" id="ARBA00022670"/>
    </source>
</evidence>
<evidence type="ECO:0000256" key="7">
    <source>
        <dbReference type="ARBA" id="ARBA00023239"/>
    </source>
</evidence>
<dbReference type="InterPro" id="IPR036590">
    <property type="entry name" value="SRAP-like"/>
</dbReference>
<evidence type="ECO:0000256" key="8">
    <source>
        <dbReference type="RuleBase" id="RU364100"/>
    </source>
</evidence>
<dbReference type="GO" id="GO:0016829">
    <property type="term" value="F:lyase activity"/>
    <property type="evidence" value="ECO:0007669"/>
    <property type="project" value="UniProtKB-KW"/>
</dbReference>
<dbReference type="PANTHER" id="PTHR13604">
    <property type="entry name" value="DC12-RELATED"/>
    <property type="match status" value="1"/>
</dbReference>
<dbReference type="EMBL" id="AGUD01000321">
    <property type="protein sequence ID" value="EHN08809.1"/>
    <property type="molecule type" value="Genomic_DNA"/>
</dbReference>
<protein>
    <recommendedName>
        <fullName evidence="8">Abasic site processing protein</fullName>
        <ecNumber evidence="8">3.4.-.-</ecNumber>
    </recommendedName>
</protein>
<dbReference type="RefSeq" id="WP_007579351.1">
    <property type="nucleotide sequence ID" value="NZ_AGUD01000321.1"/>
</dbReference>
<gene>
    <name evidence="9" type="ORF">PAI11_43510</name>
</gene>
<comment type="caution">
    <text evidence="9">The sequence shown here is derived from an EMBL/GenBank/DDBJ whole genome shotgun (WGS) entry which is preliminary data.</text>
</comment>
<evidence type="ECO:0000256" key="6">
    <source>
        <dbReference type="ARBA" id="ARBA00023125"/>
    </source>
</evidence>
<evidence type="ECO:0000256" key="4">
    <source>
        <dbReference type="ARBA" id="ARBA00022801"/>
    </source>
</evidence>
<keyword evidence="3" id="KW-0227">DNA damage</keyword>
<dbReference type="PANTHER" id="PTHR13604:SF0">
    <property type="entry name" value="ABASIC SITE PROCESSING PROTEIN HMCES"/>
    <property type="match status" value="1"/>
</dbReference>
<evidence type="ECO:0000256" key="3">
    <source>
        <dbReference type="ARBA" id="ARBA00022763"/>
    </source>
</evidence>
<evidence type="ECO:0000313" key="9">
    <source>
        <dbReference type="EMBL" id="EHN08809.1"/>
    </source>
</evidence>
<evidence type="ECO:0000256" key="5">
    <source>
        <dbReference type="ARBA" id="ARBA00023124"/>
    </source>
</evidence>
<dbReference type="Gene3D" id="3.90.1680.10">
    <property type="entry name" value="SOS response associated peptidase-like"/>
    <property type="match status" value="1"/>
</dbReference>
<keyword evidence="6" id="KW-0238">DNA-binding</keyword>
<evidence type="ECO:0000256" key="1">
    <source>
        <dbReference type="ARBA" id="ARBA00008136"/>
    </source>
</evidence>
<dbReference type="GO" id="GO:0003697">
    <property type="term" value="F:single-stranded DNA binding"/>
    <property type="evidence" value="ECO:0007669"/>
    <property type="project" value="InterPro"/>
</dbReference>
<dbReference type="GO" id="GO:0008233">
    <property type="term" value="F:peptidase activity"/>
    <property type="evidence" value="ECO:0007669"/>
    <property type="project" value="UniProtKB-KW"/>
</dbReference>
<dbReference type="SUPFAM" id="SSF143081">
    <property type="entry name" value="BB1717-like"/>
    <property type="match status" value="1"/>
</dbReference>
<dbReference type="GO" id="GO:0006508">
    <property type="term" value="P:proteolysis"/>
    <property type="evidence" value="ECO:0007669"/>
    <property type="project" value="UniProtKB-KW"/>
</dbReference>
<name>H0EBW8_9ACTN</name>
<sequence>MCGRYTIGTTDPGAFDLRFGGNVDIGALGRYNVAPTEPVPVVLGPAAAERAASAAPADATPATPTPTRTTVNASWGLLPPWARSRRERLKPINARAEELASKKLFAPLLDDAAHRVLVLADGWYEWLKAEDQKRTGPSRVPFHHRVDGGGPIAFAGLLRTVRVDASEPGPAGFEALEPTVRAGGVTGGRVPLRTVTVVTCAANRVAARLHDRMPVVLGGPEEEAAWLDPAVSGADALGLLVPLADERLTIAPASPLVNKVDPEHDGPYLLDPTVTEVPGAPTQQRLDLAEPGGG</sequence>